<comment type="caution">
    <text evidence="1">The sequence shown here is derived from an EMBL/GenBank/DDBJ whole genome shotgun (WGS) entry which is preliminary data.</text>
</comment>
<dbReference type="PANTHER" id="PTHR47738:SF1">
    <property type="entry name" value="NITROGEN REGULATORY PROTEIN"/>
    <property type="match status" value="1"/>
</dbReference>
<dbReference type="PROSITE" id="PS00372">
    <property type="entry name" value="PTS_EIIA_TYPE_2_HIS"/>
    <property type="match status" value="1"/>
</dbReference>
<dbReference type="InterPro" id="IPR002178">
    <property type="entry name" value="PTS_EIIA_type-2_dom"/>
</dbReference>
<dbReference type="Proteomes" id="UP000245216">
    <property type="component" value="Unassembled WGS sequence"/>
</dbReference>
<dbReference type="PROSITE" id="PS51094">
    <property type="entry name" value="PTS_EIIA_TYPE_2"/>
    <property type="match status" value="1"/>
</dbReference>
<name>A0A2U2BIJ7_ALCFA</name>
<evidence type="ECO:0000313" key="1">
    <source>
        <dbReference type="EMBL" id="PWE13843.1"/>
    </source>
</evidence>
<sequence length="169" mass="18565">MAVMNLLSRILPLSNVVLDLAVTSKKRAFEQAGLIFENHHGIARTAVFHSLIARERLGSTALGHDVAVPHGRIKDLKEPCAVFMRLAEPVRFDASDGRTASLLFFLLVPETATQIHLDLLAEIARLMADQDIRQALAQETDPVQIHQILTQTPDLNADDPDADSSRTGQ</sequence>
<reference evidence="1 2" key="1">
    <citation type="submission" date="2018-05" db="EMBL/GenBank/DDBJ databases">
        <title>Genome Sequence of an Efficient Indole-Degrading Bacterium, Alcaligenes sp.YBY.</title>
        <authorList>
            <person name="Yang B."/>
        </authorList>
    </citation>
    <scope>NUCLEOTIDE SEQUENCE [LARGE SCALE GENOMIC DNA]</scope>
    <source>
        <strain evidence="1 2">YBY</strain>
    </source>
</reference>
<dbReference type="STRING" id="511.UZ73_13130"/>
<dbReference type="Pfam" id="PF00359">
    <property type="entry name" value="PTS_EIIA_2"/>
    <property type="match status" value="1"/>
</dbReference>
<dbReference type="AlphaFoldDB" id="A0A2U2BIJ7"/>
<dbReference type="InterPro" id="IPR051541">
    <property type="entry name" value="PTS_SugarTrans_NitroReg"/>
</dbReference>
<dbReference type="Gene3D" id="3.40.930.10">
    <property type="entry name" value="Mannitol-specific EII, Chain A"/>
    <property type="match status" value="1"/>
</dbReference>
<dbReference type="InterPro" id="IPR016152">
    <property type="entry name" value="PTrfase/Anion_transptr"/>
</dbReference>
<keyword evidence="1" id="KW-0762">Sugar transport</keyword>
<evidence type="ECO:0000313" key="2">
    <source>
        <dbReference type="Proteomes" id="UP000245216"/>
    </source>
</evidence>
<dbReference type="SUPFAM" id="SSF55804">
    <property type="entry name" value="Phoshotransferase/anion transport protein"/>
    <property type="match status" value="1"/>
</dbReference>
<dbReference type="GO" id="GO:0030295">
    <property type="term" value="F:protein kinase activator activity"/>
    <property type="evidence" value="ECO:0007669"/>
    <property type="project" value="TreeGrafter"/>
</dbReference>
<dbReference type="PANTHER" id="PTHR47738">
    <property type="entry name" value="PTS SYSTEM FRUCTOSE-LIKE EIIA COMPONENT-RELATED"/>
    <property type="match status" value="1"/>
</dbReference>
<proteinExistence type="predicted"/>
<reference evidence="1 2" key="2">
    <citation type="submission" date="2018-05" db="EMBL/GenBank/DDBJ databases">
        <authorList>
            <person name="Lanie J.A."/>
            <person name="Ng W.-L."/>
            <person name="Kazmierczak K.M."/>
            <person name="Andrzejewski T.M."/>
            <person name="Davidsen T.M."/>
            <person name="Wayne K.J."/>
            <person name="Tettelin H."/>
            <person name="Glass J.I."/>
            <person name="Rusch D."/>
            <person name="Podicherti R."/>
            <person name="Tsui H.-C.T."/>
            <person name="Winkler M.E."/>
        </authorList>
    </citation>
    <scope>NUCLEOTIDE SEQUENCE [LARGE SCALE GENOMIC DNA]</scope>
    <source>
        <strain evidence="1 2">YBY</strain>
    </source>
</reference>
<organism evidence="1 2">
    <name type="scientific">Alcaligenes faecalis</name>
    <dbReference type="NCBI Taxonomy" id="511"/>
    <lineage>
        <taxon>Bacteria</taxon>
        <taxon>Pseudomonadati</taxon>
        <taxon>Pseudomonadota</taxon>
        <taxon>Betaproteobacteria</taxon>
        <taxon>Burkholderiales</taxon>
        <taxon>Alcaligenaceae</taxon>
        <taxon>Alcaligenes</taxon>
    </lineage>
</organism>
<keyword evidence="1" id="KW-0813">Transport</keyword>
<accession>A0A2U2BIJ7</accession>
<dbReference type="EMBL" id="QEXO01000003">
    <property type="protein sequence ID" value="PWE13843.1"/>
    <property type="molecule type" value="Genomic_DNA"/>
</dbReference>
<gene>
    <name evidence="1" type="ORF">DF183_11790</name>
</gene>
<dbReference type="CDD" id="cd00211">
    <property type="entry name" value="PTS_IIA_fru"/>
    <property type="match status" value="1"/>
</dbReference>
<dbReference type="OrthoDB" id="95460at2"/>
<protein>
    <submittedName>
        <fullName evidence="1">PTS sugar transporter subunit IIA</fullName>
    </submittedName>
</protein>